<gene>
    <name evidence="1" type="ORF">NEZAVI_LOCUS10481</name>
</gene>
<name>A0A9P0HH47_NEZVI</name>
<accession>A0A9P0HH47</accession>
<organism evidence="1 2">
    <name type="scientific">Nezara viridula</name>
    <name type="common">Southern green stink bug</name>
    <name type="synonym">Cimex viridulus</name>
    <dbReference type="NCBI Taxonomy" id="85310"/>
    <lineage>
        <taxon>Eukaryota</taxon>
        <taxon>Metazoa</taxon>
        <taxon>Ecdysozoa</taxon>
        <taxon>Arthropoda</taxon>
        <taxon>Hexapoda</taxon>
        <taxon>Insecta</taxon>
        <taxon>Pterygota</taxon>
        <taxon>Neoptera</taxon>
        <taxon>Paraneoptera</taxon>
        <taxon>Hemiptera</taxon>
        <taxon>Heteroptera</taxon>
        <taxon>Panheteroptera</taxon>
        <taxon>Pentatomomorpha</taxon>
        <taxon>Pentatomoidea</taxon>
        <taxon>Pentatomidae</taxon>
        <taxon>Pentatominae</taxon>
        <taxon>Nezara</taxon>
    </lineage>
</organism>
<keyword evidence="2" id="KW-1185">Reference proteome</keyword>
<dbReference type="Proteomes" id="UP001152798">
    <property type="component" value="Chromosome 5"/>
</dbReference>
<protein>
    <submittedName>
        <fullName evidence="1">Uncharacterized protein</fullName>
    </submittedName>
</protein>
<sequence length="182" mass="19330">MTFCQYDNKHYVLSCSSSVFLEIHVSQPTVVNWESVLKAEMFRNYLLTLILVFWNSGYTQTGLIDSPNKESKDSTIKSNGTTGGELEEPILQDKINSRLLASIAGFMGIGIGGEAGAKFAYSKGTNRACCVDGTMGCCVDGSVGIHTQCCASTTINMETSVGGSAGINKTIGGNINIGKSCE</sequence>
<proteinExistence type="predicted"/>
<reference evidence="1" key="1">
    <citation type="submission" date="2022-01" db="EMBL/GenBank/DDBJ databases">
        <authorList>
            <person name="King R."/>
        </authorList>
    </citation>
    <scope>NUCLEOTIDE SEQUENCE</scope>
</reference>
<evidence type="ECO:0000313" key="1">
    <source>
        <dbReference type="EMBL" id="CAH1401466.1"/>
    </source>
</evidence>
<evidence type="ECO:0000313" key="2">
    <source>
        <dbReference type="Proteomes" id="UP001152798"/>
    </source>
</evidence>
<dbReference type="AlphaFoldDB" id="A0A9P0HH47"/>
<dbReference type="EMBL" id="OV725081">
    <property type="protein sequence ID" value="CAH1401466.1"/>
    <property type="molecule type" value="Genomic_DNA"/>
</dbReference>